<dbReference type="InterPro" id="IPR005565">
    <property type="entry name" value="Hemolysn_activator_HlyB_C"/>
</dbReference>
<feature type="domain" description="Haemolysin activator HlyB C-terminal" evidence="2">
    <location>
        <begin position="1096"/>
        <end position="1197"/>
    </location>
</feature>
<comment type="caution">
    <text evidence="3">The sequence shown here is derived from an EMBL/GenBank/DDBJ whole genome shotgun (WGS) entry which is preliminary data.</text>
</comment>
<dbReference type="InterPro" id="IPR004843">
    <property type="entry name" value="Calcineurin-like_PHP"/>
</dbReference>
<dbReference type="PROSITE" id="PS51257">
    <property type="entry name" value="PROKAR_LIPOPROTEIN"/>
    <property type="match status" value="1"/>
</dbReference>
<name>A0ABX1CYX9_9FLAO</name>
<sequence length="1240" mass="142349">MKKNNIFLTLLVFIVIAGCSPHLNKLYYAKDEPTKDFGYPEDKPVEKSFYLLGDGGYSPPGGSSEALLAFKTYIDSVKQIGNYTIFLGDNVYPAGLVAEDHPERELMEYRLDAQIDAVENYDGNLFFIPGNHDWYNQGLTGLKRQVDYLQEKLERDDVYYPEPGCGFASIEITDNIQVIVAESQWFLEDWNKHPKINDDCPDIKTREAFFQEIDSELKKNQTKTVVFVIHHPLYTNGLHGGKFSINNHLYPTQRKLPLPILGTLVNFMRTTGGVTSTDIQNERYKGMRKRIETIAKRWGNVVFVSGHDHSLQYIEHDEIKQVVSGSASKASYVGLRNDGLFAYSGQGFAALDVFEDGSSWISFYGSQENKPTLLYQKEVIPAPTPFNTDTLATNFPNTILASVYEPRDTTVSEVYESIWGDRYRDLYGTRVEAPVAVLDTLYGGLQVERAGGGHQTRSLRLKDKEGRDYNMRALEKSAVQFLQTVAYKDTPVETKFENTLAEDVIKDFYTSAHPYAFLAIPTLSKAAGLYHTNPQLFYVPKQKALGDYNSEYGDELYMIVERPEEGWKGYEPFGGPDHDIQSTSGVFERLRRDEKYNVDESLYIRARIFDMLVGDWDRHEDQWRWAEFEDVEGNHLFRPIPRDRDQVFSNFDGAFFNTLRGLTGFANQFAVYDENIKDIEWFNSAAVGLDRSLIQNVDRDEWLKQANILQNEITDEVIEAAFEKLPKETRGESTENIIKNLKARRNNLIDITERYYNYFAKIAIISATDKDDHIEIERLPAGETRVSIFRIKDGEKAEVVSDRTYKPQYTQELWVYGLDDDDIFEVFGTNTAPIKVRIIGGQNNDIYRIKKGKNVKVYDHETLPNTVVERGGADFNFTDNYEVNVFDKDRRIYTTSSVLPAIGYNPDDGFQIGISANYTKFGFRRNPFTAQHRFRGGYYFATQSFDLRYQGEFAHFFGEYNFLLGAHFTNPSYTRNFFGMGNDTPDFEEEFGKDYNRVRISRIGAEAGIAKQTPFGRYYQLKTTFEGVQIEQNPERFISEYFPESADFYERQYFAGIEGLFRYESYDNVLNPTNGMRFELNVGGKLNTSETENIYGYLNPYLGFYRAVSRNRKIVVHSRVNGQMNFGDDFEFYQAATLGGAEHLRGYREERFSGESAFVWGTDLRYSFNEFKTSFVPLQIGVFGGYDVGRVWLDGEDSNVWHDSYGLGFWITGADAISGRFNLFTGGEKPRFSFSIGMNF</sequence>
<evidence type="ECO:0000259" key="1">
    <source>
        <dbReference type="Pfam" id="PF00149"/>
    </source>
</evidence>
<evidence type="ECO:0000313" key="4">
    <source>
        <dbReference type="Proteomes" id="UP000703674"/>
    </source>
</evidence>
<dbReference type="InterPro" id="IPR051544">
    <property type="entry name" value="TPS_OM_transporter"/>
</dbReference>
<dbReference type="SUPFAM" id="SSF56300">
    <property type="entry name" value="Metallo-dependent phosphatases"/>
    <property type="match status" value="1"/>
</dbReference>
<dbReference type="InterPro" id="IPR029052">
    <property type="entry name" value="Metallo-depent_PP-like"/>
</dbReference>
<keyword evidence="4" id="KW-1185">Reference proteome</keyword>
<feature type="domain" description="Calcineurin-like phosphoesterase" evidence="1">
    <location>
        <begin position="69"/>
        <end position="246"/>
    </location>
</feature>
<protein>
    <submittedName>
        <fullName evidence="3">Phosphoesterase</fullName>
    </submittedName>
</protein>
<gene>
    <name evidence="3" type="ORF">HC175_11125</name>
</gene>
<dbReference type="Pfam" id="PF03865">
    <property type="entry name" value="ShlB"/>
    <property type="match status" value="1"/>
</dbReference>
<reference evidence="3 4" key="1">
    <citation type="submission" date="2020-03" db="EMBL/GenBank/DDBJ databases">
        <title>Salinimicrobium sp. nov, isolated from SCS.</title>
        <authorList>
            <person name="Cao W.R."/>
        </authorList>
    </citation>
    <scope>NUCLEOTIDE SEQUENCE [LARGE SCALE GENOMIC DNA]</scope>
    <source>
        <strain evidence="4">J15B91</strain>
    </source>
</reference>
<evidence type="ECO:0000313" key="3">
    <source>
        <dbReference type="EMBL" id="NJW53472.1"/>
    </source>
</evidence>
<evidence type="ECO:0000259" key="2">
    <source>
        <dbReference type="Pfam" id="PF03865"/>
    </source>
</evidence>
<dbReference type="PANTHER" id="PTHR34597:SF3">
    <property type="entry name" value="OUTER MEMBRANE TRANSPORTER CDIB"/>
    <property type="match status" value="1"/>
</dbReference>
<proteinExistence type="predicted"/>
<organism evidence="3 4">
    <name type="scientific">Salinimicrobium oceani</name>
    <dbReference type="NCBI Taxonomy" id="2722702"/>
    <lineage>
        <taxon>Bacteria</taxon>
        <taxon>Pseudomonadati</taxon>
        <taxon>Bacteroidota</taxon>
        <taxon>Flavobacteriia</taxon>
        <taxon>Flavobacteriales</taxon>
        <taxon>Flavobacteriaceae</taxon>
        <taxon>Salinimicrobium</taxon>
    </lineage>
</organism>
<dbReference type="PANTHER" id="PTHR34597">
    <property type="entry name" value="SLR1661 PROTEIN"/>
    <property type="match status" value="1"/>
</dbReference>
<dbReference type="EMBL" id="JAAVJR010000005">
    <property type="protein sequence ID" value="NJW53472.1"/>
    <property type="molecule type" value="Genomic_DNA"/>
</dbReference>
<dbReference type="Gene3D" id="3.60.21.10">
    <property type="match status" value="1"/>
</dbReference>
<accession>A0ABX1CYX9</accession>
<dbReference type="Pfam" id="PF00149">
    <property type="entry name" value="Metallophos"/>
    <property type="match status" value="1"/>
</dbReference>
<dbReference type="RefSeq" id="WP_168138566.1">
    <property type="nucleotide sequence ID" value="NZ_JAAVJR010000005.1"/>
</dbReference>
<dbReference type="Proteomes" id="UP000703674">
    <property type="component" value="Unassembled WGS sequence"/>
</dbReference>